<reference evidence="1 2" key="1">
    <citation type="submission" date="2016-10" db="EMBL/GenBank/DDBJ databases">
        <authorList>
            <person name="Varghese N."/>
            <person name="Submissions S."/>
        </authorList>
    </citation>
    <scope>NUCLEOTIDE SEQUENCE [LARGE SCALE GENOMIC DNA]</scope>
    <source>
        <strain evidence="1 2">IBRC-M10081</strain>
    </source>
</reference>
<dbReference type="OrthoDB" id="9811740at2"/>
<dbReference type="PANTHER" id="PTHR31891">
    <property type="entry name" value="FORMAMIDASE C869.04-RELATED"/>
    <property type="match status" value="1"/>
</dbReference>
<dbReference type="GO" id="GO:0016811">
    <property type="term" value="F:hydrolase activity, acting on carbon-nitrogen (but not peptide) bonds, in linear amides"/>
    <property type="evidence" value="ECO:0007669"/>
    <property type="project" value="InterPro"/>
</dbReference>
<keyword evidence="2" id="KW-1185">Reference proteome</keyword>
<sequence>MASYEIDKETRQFTFDKSHEPALRVVPGDTVKFNTVDCFSEQIQSSDDLIGDIDFDQVNPGTGPLFVEGAEPGDVLKVYIDDVSVADKGVAVTYGVGPLKENSDIRTKIIEIDNEREVAFFNDIEIPLRKMIGVIGVAPSGEPIGCGRIGDHGGNMDNRLIRRGATLYFPVNVSGGLLQIGDLHGAMGDGELDGAGLECSGSATVTVDVIKNVELDRPVLETEDRWYTTAARDTYEEALSLSMKDMQRLMREPYGWDNTDIDLYLSLDGHVEVNQGCDLEAMQISLRVGIPKQENKNLI</sequence>
<name>A0A662Z5U6_9STAP</name>
<evidence type="ECO:0000313" key="1">
    <source>
        <dbReference type="EMBL" id="SEV93799.1"/>
    </source>
</evidence>
<organism evidence="1 2">
    <name type="scientific">Aliicoccus persicus</name>
    <dbReference type="NCBI Taxonomy" id="930138"/>
    <lineage>
        <taxon>Bacteria</taxon>
        <taxon>Bacillati</taxon>
        <taxon>Bacillota</taxon>
        <taxon>Bacilli</taxon>
        <taxon>Bacillales</taxon>
        <taxon>Staphylococcaceae</taxon>
        <taxon>Aliicoccus</taxon>
    </lineage>
</organism>
<dbReference type="Gene3D" id="2.60.120.580">
    <property type="entry name" value="Acetamidase/Formamidase-like domains"/>
    <property type="match status" value="1"/>
</dbReference>
<dbReference type="Gene3D" id="3.10.28.20">
    <property type="entry name" value="Acetamidase/Formamidase-like domains"/>
    <property type="match status" value="1"/>
</dbReference>
<protein>
    <submittedName>
        <fullName evidence="1">Amidase</fullName>
    </submittedName>
</protein>
<evidence type="ECO:0000313" key="2">
    <source>
        <dbReference type="Proteomes" id="UP000243605"/>
    </source>
</evidence>
<dbReference type="InterPro" id="IPR004304">
    <property type="entry name" value="FmdA_AmdA"/>
</dbReference>
<dbReference type="AlphaFoldDB" id="A0A662Z5U6"/>
<dbReference type="SUPFAM" id="SSF141130">
    <property type="entry name" value="Acetamidase/Formamidase-like"/>
    <property type="match status" value="1"/>
</dbReference>
<dbReference type="PANTHER" id="PTHR31891:SF1">
    <property type="entry name" value="FORMAMIDASE C869.04-RELATED"/>
    <property type="match status" value="1"/>
</dbReference>
<proteinExistence type="predicted"/>
<dbReference type="RefSeq" id="WP_091474271.1">
    <property type="nucleotide sequence ID" value="NZ_FOIT01000002.1"/>
</dbReference>
<gene>
    <name evidence="1" type="ORF">SAMN05192557_0884</name>
</gene>
<accession>A0A662Z5U6</accession>
<dbReference type="Proteomes" id="UP000243605">
    <property type="component" value="Unassembled WGS sequence"/>
</dbReference>
<dbReference type="Gene3D" id="2.40.10.120">
    <property type="match status" value="1"/>
</dbReference>
<dbReference type="EMBL" id="FOIT01000002">
    <property type="protein sequence ID" value="SEV93799.1"/>
    <property type="molecule type" value="Genomic_DNA"/>
</dbReference>
<dbReference type="Pfam" id="PF03069">
    <property type="entry name" value="FmdA_AmdA"/>
    <property type="match status" value="2"/>
</dbReference>